<gene>
    <name evidence="1" type="ORF">NT6N_29400</name>
</gene>
<dbReference type="SUPFAM" id="SSF55486">
    <property type="entry name" value="Metalloproteases ('zincins'), catalytic domain"/>
    <property type="match status" value="1"/>
</dbReference>
<organism evidence="1">
    <name type="scientific">Oceaniferula spumae</name>
    <dbReference type="NCBI Taxonomy" id="2979115"/>
    <lineage>
        <taxon>Bacteria</taxon>
        <taxon>Pseudomonadati</taxon>
        <taxon>Verrucomicrobiota</taxon>
        <taxon>Verrucomicrobiia</taxon>
        <taxon>Verrucomicrobiales</taxon>
        <taxon>Verrucomicrobiaceae</taxon>
        <taxon>Oceaniferula</taxon>
    </lineage>
</organism>
<reference evidence="1" key="1">
    <citation type="submission" date="2024-07" db="EMBL/GenBank/DDBJ databases">
        <title>Complete genome sequence of Verrucomicrobiaceae bacterium NT6N.</title>
        <authorList>
            <person name="Huang C."/>
            <person name="Takami H."/>
            <person name="Hamasaki K."/>
        </authorList>
    </citation>
    <scope>NUCLEOTIDE SEQUENCE</scope>
    <source>
        <strain evidence="1">NT6N</strain>
    </source>
</reference>
<name>A0AAT9FPF7_9BACT</name>
<dbReference type="KEGG" id="osu:NT6N_29400"/>
<evidence type="ECO:0008006" key="2">
    <source>
        <dbReference type="Google" id="ProtNLM"/>
    </source>
</evidence>
<dbReference type="GO" id="GO:0008237">
    <property type="term" value="F:metallopeptidase activity"/>
    <property type="evidence" value="ECO:0007669"/>
    <property type="project" value="InterPro"/>
</dbReference>
<evidence type="ECO:0000313" key="1">
    <source>
        <dbReference type="EMBL" id="BDS07900.1"/>
    </source>
</evidence>
<dbReference type="Gene3D" id="3.40.390.10">
    <property type="entry name" value="Collagenase (Catalytic Domain)"/>
    <property type="match status" value="1"/>
</dbReference>
<protein>
    <recommendedName>
        <fullName evidence="2">SprT-like domain-containing protein</fullName>
    </recommendedName>
</protein>
<dbReference type="AlphaFoldDB" id="A0AAT9FPF7"/>
<proteinExistence type="predicted"/>
<accession>A0AAT9FPF7</accession>
<dbReference type="EMBL" id="AP026866">
    <property type="protein sequence ID" value="BDS07900.1"/>
    <property type="molecule type" value="Genomic_DNA"/>
</dbReference>
<sequence length="191" mass="22468">MHVEKSLQGHKRLPVAIKLLDTKFGEIEKLINPELLPQLKSVPIWLNKDIRTGACYHPNPKWLEANDRMPEKCRCIELQNIHHFIDWEKTQPMMVLHELAHAFHHQVHGFKNPVITAAYKNIVASGKYEKVKHVNGKLQRHYALSNEKEYFSECTEAYFGRNDFYPFTREELKAFDPQGYAMVETVWKVKK</sequence>
<dbReference type="InterPro" id="IPR024079">
    <property type="entry name" value="MetalloPept_cat_dom_sf"/>
</dbReference>